<evidence type="ECO:0000313" key="1">
    <source>
        <dbReference type="EMBL" id="KAK6301868.1"/>
    </source>
</evidence>
<dbReference type="Proteomes" id="UP001356427">
    <property type="component" value="Unassembled WGS sequence"/>
</dbReference>
<dbReference type="AlphaFoldDB" id="A0AAN8L1N4"/>
<organism evidence="1 2">
    <name type="scientific">Coregonus suidteri</name>
    <dbReference type="NCBI Taxonomy" id="861788"/>
    <lineage>
        <taxon>Eukaryota</taxon>
        <taxon>Metazoa</taxon>
        <taxon>Chordata</taxon>
        <taxon>Craniata</taxon>
        <taxon>Vertebrata</taxon>
        <taxon>Euteleostomi</taxon>
        <taxon>Actinopterygii</taxon>
        <taxon>Neopterygii</taxon>
        <taxon>Teleostei</taxon>
        <taxon>Protacanthopterygii</taxon>
        <taxon>Salmoniformes</taxon>
        <taxon>Salmonidae</taxon>
        <taxon>Coregoninae</taxon>
        <taxon>Coregonus</taxon>
    </lineage>
</organism>
<proteinExistence type="predicted"/>
<comment type="caution">
    <text evidence="1">The sequence shown here is derived from an EMBL/GenBank/DDBJ whole genome shotgun (WGS) entry which is preliminary data.</text>
</comment>
<keyword evidence="2" id="KW-1185">Reference proteome</keyword>
<gene>
    <name evidence="1" type="ORF">J4Q44_G00279210</name>
</gene>
<accession>A0AAN8L1N4</accession>
<protein>
    <submittedName>
        <fullName evidence="1">Uncharacterized protein</fullName>
    </submittedName>
</protein>
<evidence type="ECO:0000313" key="2">
    <source>
        <dbReference type="Proteomes" id="UP001356427"/>
    </source>
</evidence>
<dbReference type="EMBL" id="JAGTTL010000026">
    <property type="protein sequence ID" value="KAK6301868.1"/>
    <property type="molecule type" value="Genomic_DNA"/>
</dbReference>
<sequence>MRPFVSPTAPFCPPLLYSSPPLCRCCHVVTPSVMFCLSPPNTLSRDLHTHMHSKNTHMRTQTQMHTCTHTHTHTHTNTHPHRVDKSCDYYLGLQNHREIDCSLDVLVCVRRVR</sequence>
<name>A0AAN8L1N4_9TELE</name>
<reference evidence="1 2" key="1">
    <citation type="submission" date="2021-04" db="EMBL/GenBank/DDBJ databases">
        <authorList>
            <person name="De Guttry C."/>
            <person name="Zahm M."/>
            <person name="Klopp C."/>
            <person name="Cabau C."/>
            <person name="Louis A."/>
            <person name="Berthelot C."/>
            <person name="Parey E."/>
            <person name="Roest Crollius H."/>
            <person name="Montfort J."/>
            <person name="Robinson-Rechavi M."/>
            <person name="Bucao C."/>
            <person name="Bouchez O."/>
            <person name="Gislard M."/>
            <person name="Lluch J."/>
            <person name="Milhes M."/>
            <person name="Lampietro C."/>
            <person name="Lopez Roques C."/>
            <person name="Donnadieu C."/>
            <person name="Braasch I."/>
            <person name="Desvignes T."/>
            <person name="Postlethwait J."/>
            <person name="Bobe J."/>
            <person name="Wedekind C."/>
            <person name="Guiguen Y."/>
        </authorList>
    </citation>
    <scope>NUCLEOTIDE SEQUENCE [LARGE SCALE GENOMIC DNA]</scope>
    <source>
        <strain evidence="1">Cs_M1</strain>
        <tissue evidence="1">Blood</tissue>
    </source>
</reference>